<dbReference type="Proteomes" id="UP000747399">
    <property type="component" value="Unassembled WGS sequence"/>
</dbReference>
<dbReference type="PANTHER" id="PTHR24216">
    <property type="entry name" value="PAXILLIN-RELATED"/>
    <property type="match status" value="1"/>
</dbReference>
<protein>
    <submittedName>
        <fullName evidence="2">Uncharacterized protein</fullName>
    </submittedName>
</protein>
<proteinExistence type="predicted"/>
<feature type="region of interest" description="Disordered" evidence="1">
    <location>
        <begin position="130"/>
        <end position="258"/>
    </location>
</feature>
<comment type="caution">
    <text evidence="2">The sequence shown here is derived from an EMBL/GenBank/DDBJ whole genome shotgun (WGS) entry which is preliminary data.</text>
</comment>
<sequence>MTQRWHFIQLHLRTKMSIPSVELFLPPVAHHSDNHAHACVRRTASDFTRMLTLATLLLLLMSRTYGHADMFLKRTKNLKTNDPSKFNGKIESASIHNQAPYRQLGVTASAWPDLNTLNLAGLLESFNVSTSSTSQSASNSEPPPLDPPSPQPLSPAPQAPSLPPPPLDPPSPQPPSPAPQAPSLPPPPLDPPSPQPPSPAPQAPSLPPPPLDPPSPQPPSPAPQAPSIPPPPLDPPSPQPPSPAPQAPSLPPPPLDPP</sequence>
<feature type="compositionally biased region" description="Pro residues" evidence="1">
    <location>
        <begin position="141"/>
        <end position="258"/>
    </location>
</feature>
<feature type="non-terminal residue" evidence="2">
    <location>
        <position position="258"/>
    </location>
</feature>
<keyword evidence="3" id="KW-1185">Reference proteome</keyword>
<gene>
    <name evidence="2" type="ORF">Vafri_19575</name>
</gene>
<dbReference type="PANTHER" id="PTHR24216:SF65">
    <property type="entry name" value="PAXILLIN-LIKE PROTEIN 1"/>
    <property type="match status" value="1"/>
</dbReference>
<organism evidence="2 3">
    <name type="scientific">Volvox africanus</name>
    <dbReference type="NCBI Taxonomy" id="51714"/>
    <lineage>
        <taxon>Eukaryota</taxon>
        <taxon>Viridiplantae</taxon>
        <taxon>Chlorophyta</taxon>
        <taxon>core chlorophytes</taxon>
        <taxon>Chlorophyceae</taxon>
        <taxon>CS clade</taxon>
        <taxon>Chlamydomonadales</taxon>
        <taxon>Volvocaceae</taxon>
        <taxon>Volvox</taxon>
    </lineage>
</organism>
<evidence type="ECO:0000256" key="1">
    <source>
        <dbReference type="SAM" id="MobiDB-lite"/>
    </source>
</evidence>
<dbReference type="EMBL" id="BNCO01000079">
    <property type="protein sequence ID" value="GIL65956.1"/>
    <property type="molecule type" value="Genomic_DNA"/>
</dbReference>
<dbReference type="PRINTS" id="PR01217">
    <property type="entry name" value="PRICHEXTENSN"/>
</dbReference>
<evidence type="ECO:0000313" key="3">
    <source>
        <dbReference type="Proteomes" id="UP000747399"/>
    </source>
</evidence>
<evidence type="ECO:0000313" key="2">
    <source>
        <dbReference type="EMBL" id="GIL65956.1"/>
    </source>
</evidence>
<name>A0A8J4BRV2_9CHLO</name>
<dbReference type="AlphaFoldDB" id="A0A8J4BRV2"/>
<accession>A0A8J4BRV2</accession>
<feature type="compositionally biased region" description="Low complexity" evidence="1">
    <location>
        <begin position="130"/>
        <end position="140"/>
    </location>
</feature>
<reference evidence="2" key="1">
    <citation type="journal article" date="2021" name="Proc. Natl. Acad. Sci. U.S.A.">
        <title>Three genomes in the algal genus Volvox reveal the fate of a haploid sex-determining region after a transition to homothallism.</title>
        <authorList>
            <person name="Yamamoto K."/>
            <person name="Hamaji T."/>
            <person name="Kawai-Toyooka H."/>
            <person name="Matsuzaki R."/>
            <person name="Takahashi F."/>
            <person name="Nishimura Y."/>
            <person name="Kawachi M."/>
            <person name="Noguchi H."/>
            <person name="Minakuchi Y."/>
            <person name="Umen J.G."/>
            <person name="Toyoda A."/>
            <person name="Nozaki H."/>
        </authorList>
    </citation>
    <scope>NUCLEOTIDE SEQUENCE</scope>
    <source>
        <strain evidence="2">NIES-3780</strain>
    </source>
</reference>